<accession>A0A7T6Z9X8</accession>
<dbReference type="CDD" id="cd17926">
    <property type="entry name" value="DEXHc_RE"/>
    <property type="match status" value="1"/>
</dbReference>
<keyword evidence="3" id="KW-0067">ATP-binding</keyword>
<organism evidence="3 4">
    <name type="scientific">Salicibibacter cibi</name>
    <dbReference type="NCBI Taxonomy" id="2743001"/>
    <lineage>
        <taxon>Bacteria</taxon>
        <taxon>Bacillati</taxon>
        <taxon>Bacillota</taxon>
        <taxon>Bacilli</taxon>
        <taxon>Bacillales</taxon>
        <taxon>Bacillaceae</taxon>
        <taxon>Salicibibacter</taxon>
    </lineage>
</organism>
<evidence type="ECO:0000313" key="4">
    <source>
        <dbReference type="Proteomes" id="UP000595349"/>
    </source>
</evidence>
<dbReference type="PANTHER" id="PTHR47396">
    <property type="entry name" value="TYPE I RESTRICTION ENZYME ECOKI R PROTEIN"/>
    <property type="match status" value="1"/>
</dbReference>
<keyword evidence="4" id="KW-1185">Reference proteome</keyword>
<dbReference type="PROSITE" id="PS51192">
    <property type="entry name" value="HELICASE_ATP_BIND_1"/>
    <property type="match status" value="1"/>
</dbReference>
<evidence type="ECO:0000313" key="3">
    <source>
        <dbReference type="EMBL" id="QQK79621.1"/>
    </source>
</evidence>
<dbReference type="GO" id="GO:0016787">
    <property type="term" value="F:hydrolase activity"/>
    <property type="evidence" value="ECO:0007669"/>
    <property type="project" value="InterPro"/>
</dbReference>
<dbReference type="EMBL" id="CP054706">
    <property type="protein sequence ID" value="QQK79621.1"/>
    <property type="molecule type" value="Genomic_DNA"/>
</dbReference>
<sequence length="747" mass="86140">MDLHKQLQQVQEENDRLKQEHDELKASLEVYKNKYEKHKAALLTYRINVFNQLFRGRTDVFPVRWETKDGHVGYSPSKNSELQYRSLTDQVIHEHLSGEQTIGIYPVLKDNSCFFLAVDFDKRQWQEDVNAFIEICEEYHAPVSIERSRSGNGCHVWFFFSEAVPAALARQFGNYLLERTREKGGSLDSYDRMFPAQDAISKDGLGNLIALPLQREPRNQGNSVFLDKVFSPFSDQWAYLSTVQRLSLNDIQATIGKHEALNEYTKSTKIAKKPILEVKNGMHIEKGSLPPSVLQECQQVATFSNPKYHKNKRLHLSTKEILKTIRCYDVESNHVVFPRGCYEKIMNILHENNLNPDIQDDRSVGRPIEVEFSGELLAEQLKAFNEIMSHNDGILVAPTGFGKTVIAAAMIAKRKVNTLVIVDRKQLIHQWKERLQTFLEIKAIGEIGGGKYNPSDLIDIATYQSLNQDRVKGYGQIIVDECHHAASYSVENILKLTDAKFVHGLTATPTRSDGLQPIMKMQCGPIRHKVKSKNHHIEHILMPKYTSFKSTKQNKKRPQDMYDEISNDDHRNNIILNDVIKALDRGRSPLILTERREHMANLEDKFNKVTKNTIVLMGGLKTTEEQERLKQLQELPTNEERLIIATGKYIGEGFDDERLDTLFLTMPISWKGTLQQYIGRLQRKSIIKDSIEVYDYVDHHESLLQNMFEKRSKEYKALGFKIEDERNKDGKQTNLFNFQKARPTSYD</sequence>
<dbReference type="InterPro" id="IPR006935">
    <property type="entry name" value="Helicase/UvrB_N"/>
</dbReference>
<keyword evidence="3" id="KW-0547">Nucleotide-binding</keyword>
<proteinExistence type="predicted"/>
<dbReference type="PANTHER" id="PTHR47396:SF1">
    <property type="entry name" value="ATP-DEPENDENT HELICASE IRC3-RELATED"/>
    <property type="match status" value="1"/>
</dbReference>
<dbReference type="Pfam" id="PF04851">
    <property type="entry name" value="ResIII"/>
    <property type="match status" value="1"/>
</dbReference>
<dbReference type="GO" id="GO:0061749">
    <property type="term" value="F:forked DNA-dependent helicase activity"/>
    <property type="evidence" value="ECO:0007669"/>
    <property type="project" value="TreeGrafter"/>
</dbReference>
<dbReference type="RefSeq" id="WP_200089521.1">
    <property type="nucleotide sequence ID" value="NZ_CP054706.1"/>
</dbReference>
<dbReference type="InterPro" id="IPR027417">
    <property type="entry name" value="P-loop_NTPase"/>
</dbReference>
<evidence type="ECO:0000259" key="2">
    <source>
        <dbReference type="PROSITE" id="PS51192"/>
    </source>
</evidence>
<name>A0A7T6Z9X8_9BACI</name>
<protein>
    <submittedName>
        <fullName evidence="3">DEAD/DEAH box helicase family protein</fullName>
    </submittedName>
</protein>
<dbReference type="AlphaFoldDB" id="A0A7T6Z9X8"/>
<gene>
    <name evidence="3" type="ORF">HUG20_06840</name>
</gene>
<keyword evidence="1" id="KW-0175">Coiled coil</keyword>
<dbReference type="InterPro" id="IPR054347">
    <property type="entry name" value="TOTE_primase"/>
</dbReference>
<feature type="domain" description="Helicase ATP-binding" evidence="2">
    <location>
        <begin position="384"/>
        <end position="527"/>
    </location>
</feature>
<feature type="coiled-coil region" evidence="1">
    <location>
        <begin position="3"/>
        <end position="41"/>
    </location>
</feature>
<dbReference type="InterPro" id="IPR050742">
    <property type="entry name" value="Helicase_Restrict-Modif_Enz"/>
</dbReference>
<dbReference type="Proteomes" id="UP000595349">
    <property type="component" value="Chromosome"/>
</dbReference>
<dbReference type="GO" id="GO:0036121">
    <property type="term" value="F:double-stranded DNA helicase activity"/>
    <property type="evidence" value="ECO:0007669"/>
    <property type="project" value="TreeGrafter"/>
</dbReference>
<dbReference type="GO" id="GO:0005524">
    <property type="term" value="F:ATP binding"/>
    <property type="evidence" value="ECO:0007669"/>
    <property type="project" value="InterPro"/>
</dbReference>
<reference evidence="3 4" key="1">
    <citation type="submission" date="2020-06" db="EMBL/GenBank/DDBJ databases">
        <title>Genomic analysis of Salicibibacter sp. NKC21-4.</title>
        <authorList>
            <person name="Oh Y.J."/>
        </authorList>
    </citation>
    <scope>NUCLEOTIDE SEQUENCE [LARGE SCALE GENOMIC DNA]</scope>
    <source>
        <strain evidence="3 4">NKC21-4</strain>
    </source>
</reference>
<keyword evidence="3" id="KW-0347">Helicase</keyword>
<dbReference type="Gene3D" id="3.40.50.300">
    <property type="entry name" value="P-loop containing nucleotide triphosphate hydrolases"/>
    <property type="match status" value="2"/>
</dbReference>
<dbReference type="SUPFAM" id="SSF52540">
    <property type="entry name" value="P-loop containing nucleoside triphosphate hydrolases"/>
    <property type="match status" value="2"/>
</dbReference>
<dbReference type="InterPro" id="IPR014001">
    <property type="entry name" value="Helicase_ATP-bd"/>
</dbReference>
<dbReference type="Pfam" id="PF22548">
    <property type="entry name" value="AEP-TOTE"/>
    <property type="match status" value="1"/>
</dbReference>
<evidence type="ECO:0000256" key="1">
    <source>
        <dbReference type="SAM" id="Coils"/>
    </source>
</evidence>
<dbReference type="KEGG" id="scib:HUG20_06840"/>
<dbReference type="CDD" id="cd18785">
    <property type="entry name" value="SF2_C"/>
    <property type="match status" value="1"/>
</dbReference>
<dbReference type="GO" id="GO:0000403">
    <property type="term" value="F:Y-form DNA binding"/>
    <property type="evidence" value="ECO:0007669"/>
    <property type="project" value="TreeGrafter"/>
</dbReference>
<keyword evidence="3" id="KW-0378">Hydrolase</keyword>
<dbReference type="SMART" id="SM00487">
    <property type="entry name" value="DEXDc"/>
    <property type="match status" value="1"/>
</dbReference>